<dbReference type="AlphaFoldDB" id="A0A1R3H109"/>
<sequence>MVLSRLLLLISSFHLDSNRSGNRRWRGKQQFYEYSIIEDELNTQPETQANPSGGSSAQTPTNATASSQNETTLSSSTICGKTDMPRAYVSESVAMDGKECYTCTFCAKVFKGGGIHRMKMYLASKKGEVVSCKRVPSDVRHRVLQNLKDFNAAVGASSAAKKRNYGSGRGIASYFPSGTSLGSQPTIKAALQSKER</sequence>
<keyword evidence="2" id="KW-0732">Signal</keyword>
<evidence type="ECO:0008006" key="5">
    <source>
        <dbReference type="Google" id="ProtNLM"/>
    </source>
</evidence>
<proteinExistence type="predicted"/>
<dbReference type="EMBL" id="AWUE01021023">
    <property type="protein sequence ID" value="OMO64034.1"/>
    <property type="molecule type" value="Genomic_DNA"/>
</dbReference>
<evidence type="ECO:0000313" key="3">
    <source>
        <dbReference type="EMBL" id="OMO64034.1"/>
    </source>
</evidence>
<name>A0A1R3H109_9ROSI</name>
<accession>A0A1R3H109</accession>
<organism evidence="3 4">
    <name type="scientific">Corchorus olitorius</name>
    <dbReference type="NCBI Taxonomy" id="93759"/>
    <lineage>
        <taxon>Eukaryota</taxon>
        <taxon>Viridiplantae</taxon>
        <taxon>Streptophyta</taxon>
        <taxon>Embryophyta</taxon>
        <taxon>Tracheophyta</taxon>
        <taxon>Spermatophyta</taxon>
        <taxon>Magnoliopsida</taxon>
        <taxon>eudicotyledons</taxon>
        <taxon>Gunneridae</taxon>
        <taxon>Pentapetalae</taxon>
        <taxon>rosids</taxon>
        <taxon>malvids</taxon>
        <taxon>Malvales</taxon>
        <taxon>Malvaceae</taxon>
        <taxon>Grewioideae</taxon>
        <taxon>Apeibeae</taxon>
        <taxon>Corchorus</taxon>
    </lineage>
</organism>
<dbReference type="OrthoDB" id="851935at2759"/>
<keyword evidence="4" id="KW-1185">Reference proteome</keyword>
<reference evidence="4" key="1">
    <citation type="submission" date="2013-09" db="EMBL/GenBank/DDBJ databases">
        <title>Corchorus olitorius genome sequencing.</title>
        <authorList>
            <person name="Alam M."/>
            <person name="Haque M.S."/>
            <person name="Islam M.S."/>
            <person name="Emdad E.M."/>
            <person name="Islam M.M."/>
            <person name="Ahmed B."/>
            <person name="Halim A."/>
            <person name="Hossen Q.M.M."/>
            <person name="Hossain M.Z."/>
            <person name="Ahmed R."/>
            <person name="Khan M.M."/>
            <person name="Islam R."/>
            <person name="Rashid M.M."/>
            <person name="Khan S.A."/>
            <person name="Rahman M.S."/>
            <person name="Alam M."/>
            <person name="Yahiya A.S."/>
            <person name="Khan M.S."/>
            <person name="Azam M.S."/>
            <person name="Haque T."/>
            <person name="Lashkar M.Z.H."/>
            <person name="Akhand A.I."/>
            <person name="Morshed G."/>
            <person name="Roy S."/>
            <person name="Uddin K.S."/>
            <person name="Rabeya T."/>
            <person name="Hossain A.S."/>
            <person name="Chowdhury A."/>
            <person name="Snigdha A.R."/>
            <person name="Mortoza M.S."/>
            <person name="Matin S.A."/>
            <person name="Hoque S.M.E."/>
            <person name="Islam M.K."/>
            <person name="Roy D.K."/>
            <person name="Haider R."/>
            <person name="Moosa M.M."/>
            <person name="Elias S.M."/>
            <person name="Hasan A.M."/>
            <person name="Jahan S."/>
            <person name="Shafiuddin M."/>
            <person name="Mahmood N."/>
            <person name="Shommy N.S."/>
        </authorList>
    </citation>
    <scope>NUCLEOTIDE SEQUENCE [LARGE SCALE GENOMIC DNA]</scope>
    <source>
        <strain evidence="4">cv. O-4</strain>
    </source>
</reference>
<feature type="region of interest" description="Disordered" evidence="1">
    <location>
        <begin position="44"/>
        <end position="77"/>
    </location>
</feature>
<gene>
    <name evidence="3" type="ORF">COLO4_32129</name>
</gene>
<evidence type="ECO:0000256" key="2">
    <source>
        <dbReference type="SAM" id="SignalP"/>
    </source>
</evidence>
<evidence type="ECO:0000256" key="1">
    <source>
        <dbReference type="SAM" id="MobiDB-lite"/>
    </source>
</evidence>
<evidence type="ECO:0000313" key="4">
    <source>
        <dbReference type="Proteomes" id="UP000187203"/>
    </source>
</evidence>
<protein>
    <recommendedName>
        <fullName evidence="5">Zinc finger, BED-type</fullName>
    </recommendedName>
</protein>
<dbReference type="PANTHER" id="PTHR46951">
    <property type="entry name" value="BED-TYPE DOMAIN-CONTAINING PROTEIN"/>
    <property type="match status" value="1"/>
</dbReference>
<feature type="chain" id="PRO_5012661319" description="Zinc finger, BED-type" evidence="2">
    <location>
        <begin position="21"/>
        <end position="196"/>
    </location>
</feature>
<feature type="signal peptide" evidence="2">
    <location>
        <begin position="1"/>
        <end position="20"/>
    </location>
</feature>
<dbReference type="PANTHER" id="PTHR46951:SF2">
    <property type="entry name" value="BED-TYPE DOMAIN-CONTAINING PROTEIN"/>
    <property type="match status" value="1"/>
</dbReference>
<comment type="caution">
    <text evidence="3">The sequence shown here is derived from an EMBL/GenBank/DDBJ whole genome shotgun (WGS) entry which is preliminary data.</text>
</comment>
<dbReference type="Proteomes" id="UP000187203">
    <property type="component" value="Unassembled WGS sequence"/>
</dbReference>